<feature type="transmembrane region" description="Helical" evidence="1">
    <location>
        <begin position="130"/>
        <end position="150"/>
    </location>
</feature>
<organism evidence="2 3">
    <name type="scientific">Zunongwangia mangrovi</name>
    <dbReference type="NCBI Taxonomy" id="1334022"/>
    <lineage>
        <taxon>Bacteria</taxon>
        <taxon>Pseudomonadati</taxon>
        <taxon>Bacteroidota</taxon>
        <taxon>Flavobacteriia</taxon>
        <taxon>Flavobacteriales</taxon>
        <taxon>Flavobacteriaceae</taxon>
        <taxon>Zunongwangia</taxon>
    </lineage>
</organism>
<dbReference type="InterPro" id="IPR018750">
    <property type="entry name" value="DUF2306_membrane"/>
</dbReference>
<accession>A0A1I1KL27</accession>
<dbReference type="RefSeq" id="WP_092543401.1">
    <property type="nucleotide sequence ID" value="NZ_FOKV01000006.1"/>
</dbReference>
<dbReference type="STRING" id="1334022.SAMN04487907_10656"/>
<feature type="transmembrane region" description="Helical" evidence="1">
    <location>
        <begin position="97"/>
        <end position="118"/>
    </location>
</feature>
<feature type="transmembrane region" description="Helical" evidence="1">
    <location>
        <begin position="38"/>
        <end position="58"/>
    </location>
</feature>
<keyword evidence="1" id="KW-0812">Transmembrane</keyword>
<evidence type="ECO:0000256" key="1">
    <source>
        <dbReference type="SAM" id="Phobius"/>
    </source>
</evidence>
<keyword evidence="3" id="KW-1185">Reference proteome</keyword>
<dbReference type="AlphaFoldDB" id="A0A1I1KL27"/>
<evidence type="ECO:0000313" key="2">
    <source>
        <dbReference type="EMBL" id="SFC61265.1"/>
    </source>
</evidence>
<protein>
    <submittedName>
        <fullName evidence="2">Predicted membrane protein</fullName>
    </submittedName>
</protein>
<dbReference type="OrthoDB" id="6385003at2"/>
<feature type="transmembrane region" description="Helical" evidence="1">
    <location>
        <begin position="64"/>
        <end position="85"/>
    </location>
</feature>
<sequence>MPHDIIGWTHTIFAIIALITGSLILINPKGSLFHIRTGTIYVISMIIVCASAFLIYRVHKTFGILHFFAIISTATLIMGMTPMYIKNFKQPIVSHLSWMYWSVIGLYCAFAAELFTRLPIILNIKNNYGVFYLVVGLSTGIVGMTGSWFFKKKKSYWEVKFRKPQNKLNDN</sequence>
<dbReference type="Pfam" id="PF10067">
    <property type="entry name" value="DUF2306"/>
    <property type="match status" value="1"/>
</dbReference>
<reference evidence="3" key="1">
    <citation type="submission" date="2016-10" db="EMBL/GenBank/DDBJ databases">
        <authorList>
            <person name="Varghese N."/>
            <person name="Submissions S."/>
        </authorList>
    </citation>
    <scope>NUCLEOTIDE SEQUENCE [LARGE SCALE GENOMIC DNA]</scope>
    <source>
        <strain evidence="3">DSM 24499</strain>
    </source>
</reference>
<dbReference type="EMBL" id="FOKV01000006">
    <property type="protein sequence ID" value="SFC61265.1"/>
    <property type="molecule type" value="Genomic_DNA"/>
</dbReference>
<keyword evidence="1" id="KW-1133">Transmembrane helix</keyword>
<keyword evidence="1" id="KW-0472">Membrane</keyword>
<name>A0A1I1KL27_9FLAO</name>
<gene>
    <name evidence="2" type="ORF">SAMN04487907_10656</name>
</gene>
<evidence type="ECO:0000313" key="3">
    <source>
        <dbReference type="Proteomes" id="UP000199438"/>
    </source>
</evidence>
<dbReference type="Proteomes" id="UP000199438">
    <property type="component" value="Unassembled WGS sequence"/>
</dbReference>
<feature type="transmembrane region" description="Helical" evidence="1">
    <location>
        <begin position="6"/>
        <end position="26"/>
    </location>
</feature>
<proteinExistence type="predicted"/>